<dbReference type="Proteomes" id="UP001212498">
    <property type="component" value="Unassembled WGS sequence"/>
</dbReference>
<evidence type="ECO:0000313" key="2">
    <source>
        <dbReference type="Proteomes" id="UP001212498"/>
    </source>
</evidence>
<dbReference type="PANTHER" id="PTHR43611">
    <property type="entry name" value="ALPHA-D-GLUCOSE 1-PHOSPHATE PHOSPHATASE"/>
    <property type="match status" value="1"/>
</dbReference>
<name>A0ABT4SXH1_9ACTN</name>
<gene>
    <name evidence="1" type="ORF">OUY24_13675</name>
</gene>
<dbReference type="SUPFAM" id="SSF56784">
    <property type="entry name" value="HAD-like"/>
    <property type="match status" value="1"/>
</dbReference>
<keyword evidence="2" id="KW-1185">Reference proteome</keyword>
<dbReference type="EMBL" id="JAPNUD010000028">
    <property type="protein sequence ID" value="MDA0641673.1"/>
    <property type="molecule type" value="Genomic_DNA"/>
</dbReference>
<dbReference type="SFLD" id="SFLDG01129">
    <property type="entry name" value="C1.5:_HAD__Beta-PGM__Phosphata"/>
    <property type="match status" value="1"/>
</dbReference>
<dbReference type="CDD" id="cd02603">
    <property type="entry name" value="HAD_sEH-N_like"/>
    <property type="match status" value="1"/>
</dbReference>
<accession>A0ABT4SXH1</accession>
<dbReference type="PANTHER" id="PTHR43611:SF3">
    <property type="entry name" value="FLAVIN MONONUCLEOTIDE HYDROLASE 1, CHLOROPLATIC"/>
    <property type="match status" value="1"/>
</dbReference>
<dbReference type="PRINTS" id="PR00413">
    <property type="entry name" value="HADHALOGNASE"/>
</dbReference>
<sequence>MRWILFDYGNVLSLAQPVAEAEAMARAAGADPAEFLREYWAHRLEFDRGALGPAEYWAKAAGRPLSAAELDRLIAMDAASWSHPDEGSLAILRELLERGRDVALLSNAPACVADALDELPWIAAIPHRFYSARLGLVKPDRRIYEHVAAELAADPADVLFVDDREDNVEGARAAGMRAVRYTGASALRAHLE</sequence>
<proteinExistence type="predicted"/>
<comment type="caution">
    <text evidence="1">The sequence shown here is derived from an EMBL/GenBank/DDBJ whole genome shotgun (WGS) entry which is preliminary data.</text>
</comment>
<evidence type="ECO:0000313" key="1">
    <source>
        <dbReference type="EMBL" id="MDA0641673.1"/>
    </source>
</evidence>
<dbReference type="RefSeq" id="WP_271276476.1">
    <property type="nucleotide sequence ID" value="NZ_BAABFD010000030.1"/>
</dbReference>
<dbReference type="InterPro" id="IPR023214">
    <property type="entry name" value="HAD_sf"/>
</dbReference>
<dbReference type="NCBIfam" id="TIGR01509">
    <property type="entry name" value="HAD-SF-IA-v3"/>
    <property type="match status" value="1"/>
</dbReference>
<organism evidence="1 2">
    <name type="scientific">Nonomuraea ferruginea</name>
    <dbReference type="NCBI Taxonomy" id="46174"/>
    <lineage>
        <taxon>Bacteria</taxon>
        <taxon>Bacillati</taxon>
        <taxon>Actinomycetota</taxon>
        <taxon>Actinomycetes</taxon>
        <taxon>Streptosporangiales</taxon>
        <taxon>Streptosporangiaceae</taxon>
        <taxon>Nonomuraea</taxon>
    </lineage>
</organism>
<dbReference type="SFLD" id="SFLDS00003">
    <property type="entry name" value="Haloacid_Dehalogenase"/>
    <property type="match status" value="1"/>
</dbReference>
<dbReference type="Gene3D" id="3.40.50.1000">
    <property type="entry name" value="HAD superfamily/HAD-like"/>
    <property type="match status" value="1"/>
</dbReference>
<reference evidence="1 2" key="1">
    <citation type="submission" date="2022-11" db="EMBL/GenBank/DDBJ databases">
        <title>Nonomuraea corallina sp. nov., a new species of the genus Nonomuraea isolated from sea side sediment in Thai sea.</title>
        <authorList>
            <person name="Ngamcharungchit C."/>
            <person name="Matsumoto A."/>
            <person name="Suriyachadkun C."/>
            <person name="Panbangred W."/>
            <person name="Inahashi Y."/>
            <person name="Intra B."/>
        </authorList>
    </citation>
    <scope>NUCLEOTIDE SEQUENCE [LARGE SCALE GENOMIC DNA]</scope>
    <source>
        <strain evidence="1 2">DSM 43553</strain>
    </source>
</reference>
<protein>
    <submittedName>
        <fullName evidence="1">HAD family phosphatase</fullName>
    </submittedName>
</protein>
<dbReference type="InterPro" id="IPR006439">
    <property type="entry name" value="HAD-SF_hydro_IA"/>
</dbReference>
<dbReference type="Pfam" id="PF00702">
    <property type="entry name" value="Hydrolase"/>
    <property type="match status" value="1"/>
</dbReference>
<dbReference type="InterPro" id="IPR036412">
    <property type="entry name" value="HAD-like_sf"/>
</dbReference>